<proteinExistence type="predicted"/>
<comment type="caution">
    <text evidence="1">The sequence shown here is derived from an EMBL/GenBank/DDBJ whole genome shotgun (WGS) entry which is preliminary data.</text>
</comment>
<accession>A0A545THP4</accession>
<reference evidence="1 2" key="1">
    <citation type="submission" date="2019-06" db="EMBL/GenBank/DDBJ databases">
        <title>Draft genome of Aliikangiella marina GYP-15.</title>
        <authorList>
            <person name="Wang G."/>
        </authorList>
    </citation>
    <scope>NUCLEOTIDE SEQUENCE [LARGE SCALE GENOMIC DNA]</scope>
    <source>
        <strain evidence="1 2">GYP-15</strain>
    </source>
</reference>
<organism evidence="1 2">
    <name type="scientific">Aliikangiella marina</name>
    <dbReference type="NCBI Taxonomy" id="1712262"/>
    <lineage>
        <taxon>Bacteria</taxon>
        <taxon>Pseudomonadati</taxon>
        <taxon>Pseudomonadota</taxon>
        <taxon>Gammaproteobacteria</taxon>
        <taxon>Oceanospirillales</taxon>
        <taxon>Pleioneaceae</taxon>
        <taxon>Aliikangiella</taxon>
    </lineage>
</organism>
<dbReference type="InterPro" id="IPR024453">
    <property type="entry name" value="Peptidase_C92"/>
</dbReference>
<dbReference type="OrthoDB" id="6117294at2"/>
<dbReference type="AlphaFoldDB" id="A0A545THP4"/>
<dbReference type="Gene3D" id="3.90.1720.10">
    <property type="entry name" value="endopeptidase domain like (from Nostoc punctiforme)"/>
    <property type="match status" value="1"/>
</dbReference>
<evidence type="ECO:0000313" key="1">
    <source>
        <dbReference type="EMBL" id="TQV76732.1"/>
    </source>
</evidence>
<dbReference type="Proteomes" id="UP000317839">
    <property type="component" value="Unassembled WGS sequence"/>
</dbReference>
<name>A0A545THP4_9GAMM</name>
<keyword evidence="2" id="KW-1185">Reference proteome</keyword>
<sequence>MIDQKTMSDLREGDIIFTSIPNLLYQSVERASNSPTSHVGILFKIGDDWVVAESRVPISCYTPLIDFVSRSKRGWVSVKRVSKKLTQRDITKLRTECDSMMGKLYHLGFKYRSNRQFCSKFVYDAYKKSLGINVGKLMTLRDLLEENPNISKTFWRFWYLGFIPWNRQTITPGSQYNDPSLATVI</sequence>
<dbReference type="SUPFAM" id="SSF54001">
    <property type="entry name" value="Cysteine proteinases"/>
    <property type="match status" value="1"/>
</dbReference>
<evidence type="ECO:0008006" key="3">
    <source>
        <dbReference type="Google" id="ProtNLM"/>
    </source>
</evidence>
<gene>
    <name evidence="1" type="ORF">FLL45_01890</name>
</gene>
<dbReference type="Pfam" id="PF05708">
    <property type="entry name" value="Peptidase_C92"/>
    <property type="match status" value="1"/>
</dbReference>
<dbReference type="EMBL" id="VIKR01000001">
    <property type="protein sequence ID" value="TQV76732.1"/>
    <property type="molecule type" value="Genomic_DNA"/>
</dbReference>
<dbReference type="RefSeq" id="WP_142888092.1">
    <property type="nucleotide sequence ID" value="NZ_VIKR01000001.1"/>
</dbReference>
<protein>
    <recommendedName>
        <fullName evidence="3">YebB family permuted papain-like enzyme</fullName>
    </recommendedName>
</protein>
<evidence type="ECO:0000313" key="2">
    <source>
        <dbReference type="Proteomes" id="UP000317839"/>
    </source>
</evidence>
<dbReference type="InterPro" id="IPR038765">
    <property type="entry name" value="Papain-like_cys_pep_sf"/>
</dbReference>